<accession>A0A0B5AYI5</accession>
<reference evidence="2 3" key="1">
    <citation type="submission" date="2014-08" db="EMBL/GenBank/DDBJ databases">
        <title>Complete genome of a marine bacteria Jeotgalibacillus malaysiensis.</title>
        <authorList>
            <person name="Yaakop A.S."/>
            <person name="Chan K.-G."/>
            <person name="Goh K.M."/>
        </authorList>
    </citation>
    <scope>NUCLEOTIDE SEQUENCE [LARGE SCALE GENOMIC DNA]</scope>
    <source>
        <strain evidence="2 3">D5</strain>
        <plasmid evidence="3">Plasmid</plasmid>
    </source>
</reference>
<dbReference type="HOGENOM" id="CLU_1003909_0_0_9"/>
<dbReference type="AlphaFoldDB" id="A0A0B5AYI5"/>
<name>A0A0B5AYI5_9BACL</name>
<evidence type="ECO:0000313" key="3">
    <source>
        <dbReference type="Proteomes" id="UP000031449"/>
    </source>
</evidence>
<gene>
    <name evidence="2" type="ORF">JMA_37460</name>
</gene>
<evidence type="ECO:0000313" key="2">
    <source>
        <dbReference type="EMBL" id="AJD93064.1"/>
    </source>
</evidence>
<dbReference type="BioCyc" id="JESP1508404:G14D9-13030-MONOMER"/>
<feature type="coiled-coil region" evidence="1">
    <location>
        <begin position="184"/>
        <end position="231"/>
    </location>
</feature>
<evidence type="ECO:0000256" key="1">
    <source>
        <dbReference type="SAM" id="Coils"/>
    </source>
</evidence>
<dbReference type="OrthoDB" id="2086448at2"/>
<proteinExistence type="predicted"/>
<sequence length="277" mass="32468">MSENVKVTREQLAEVIGGLADAFRREAEMEHAETCAKYIEEHGETLLNPEHFHLFVTYDSEQMQEVLISNLLRTEQLAKEVGYTKEQMYALESLYLNYKTIEAQLKTLILKYEGHGCSTDKTRHILRMYRQSIITGKYPTFEDHKGYWTPEMGTSEAWLDFTKSVPSFLSGYVDDYFEKRAILVAQLEKEVSDMKEKQHEAMTNSPYYLGNEQKTNQFDKVEQVYAFANEKELLTIHQKENGEWGYILLVDGKRYGYKEKDEGLFPQWVLNLFESLR</sequence>
<protein>
    <submittedName>
        <fullName evidence="2">Uncharacterized protein</fullName>
    </submittedName>
</protein>
<dbReference type="KEGG" id="jeo:JMA_37460"/>
<keyword evidence="2" id="KW-0614">Plasmid</keyword>
<organism evidence="2 3">
    <name type="scientific">Jeotgalibacillus malaysiensis</name>
    <dbReference type="NCBI Taxonomy" id="1508404"/>
    <lineage>
        <taxon>Bacteria</taxon>
        <taxon>Bacillati</taxon>
        <taxon>Bacillota</taxon>
        <taxon>Bacilli</taxon>
        <taxon>Bacillales</taxon>
        <taxon>Caryophanaceae</taxon>
        <taxon>Jeotgalibacillus</taxon>
    </lineage>
</organism>
<keyword evidence="1" id="KW-0175">Coiled coil</keyword>
<geneLocation type="plasmid" evidence="3"/>
<keyword evidence="3" id="KW-1185">Reference proteome</keyword>
<dbReference type="EMBL" id="CP009417">
    <property type="protein sequence ID" value="AJD93064.1"/>
    <property type="molecule type" value="Genomic_DNA"/>
</dbReference>
<dbReference type="Proteomes" id="UP000031449">
    <property type="component" value="Plasmid unnamed"/>
</dbReference>